<gene>
    <name evidence="2" type="ORF">L873DRAFT_1800942</name>
</gene>
<accession>A0A3N4JYL2</accession>
<dbReference type="Proteomes" id="UP000276215">
    <property type="component" value="Unassembled WGS sequence"/>
</dbReference>
<dbReference type="AlphaFoldDB" id="A0A3N4JYL2"/>
<evidence type="ECO:0000313" key="2">
    <source>
        <dbReference type="EMBL" id="RPB03337.1"/>
    </source>
</evidence>
<proteinExistence type="predicted"/>
<feature type="non-terminal residue" evidence="2">
    <location>
        <position position="52"/>
    </location>
</feature>
<reference evidence="2 3" key="1">
    <citation type="journal article" date="2018" name="Nat. Ecol. Evol.">
        <title>Pezizomycetes genomes reveal the molecular basis of ectomycorrhizal truffle lifestyle.</title>
        <authorList>
            <person name="Murat C."/>
            <person name="Payen T."/>
            <person name="Noel B."/>
            <person name="Kuo A."/>
            <person name="Morin E."/>
            <person name="Chen J."/>
            <person name="Kohler A."/>
            <person name="Krizsan K."/>
            <person name="Balestrini R."/>
            <person name="Da Silva C."/>
            <person name="Montanini B."/>
            <person name="Hainaut M."/>
            <person name="Levati E."/>
            <person name="Barry K.W."/>
            <person name="Belfiori B."/>
            <person name="Cichocki N."/>
            <person name="Clum A."/>
            <person name="Dockter R.B."/>
            <person name="Fauchery L."/>
            <person name="Guy J."/>
            <person name="Iotti M."/>
            <person name="Le Tacon F."/>
            <person name="Lindquist E.A."/>
            <person name="Lipzen A."/>
            <person name="Malagnac F."/>
            <person name="Mello A."/>
            <person name="Molinier V."/>
            <person name="Miyauchi S."/>
            <person name="Poulain J."/>
            <person name="Riccioni C."/>
            <person name="Rubini A."/>
            <person name="Sitrit Y."/>
            <person name="Splivallo R."/>
            <person name="Traeger S."/>
            <person name="Wang M."/>
            <person name="Zifcakova L."/>
            <person name="Wipf D."/>
            <person name="Zambonelli A."/>
            <person name="Paolocci F."/>
            <person name="Nowrousian M."/>
            <person name="Ottonello S."/>
            <person name="Baldrian P."/>
            <person name="Spatafora J.W."/>
            <person name="Henrissat B."/>
            <person name="Nagy L.G."/>
            <person name="Aury J.M."/>
            <person name="Wincker P."/>
            <person name="Grigoriev I.V."/>
            <person name="Bonfante P."/>
            <person name="Martin F.M."/>
        </authorList>
    </citation>
    <scope>NUCLEOTIDE SEQUENCE [LARGE SCALE GENOMIC DNA]</scope>
    <source>
        <strain evidence="2 3">120613-1</strain>
    </source>
</reference>
<organism evidence="2 3">
    <name type="scientific">Choiromyces venosus 120613-1</name>
    <dbReference type="NCBI Taxonomy" id="1336337"/>
    <lineage>
        <taxon>Eukaryota</taxon>
        <taxon>Fungi</taxon>
        <taxon>Dikarya</taxon>
        <taxon>Ascomycota</taxon>
        <taxon>Pezizomycotina</taxon>
        <taxon>Pezizomycetes</taxon>
        <taxon>Pezizales</taxon>
        <taxon>Tuberaceae</taxon>
        <taxon>Choiromyces</taxon>
    </lineage>
</organism>
<protein>
    <submittedName>
        <fullName evidence="2">Uncharacterized protein</fullName>
    </submittedName>
</protein>
<name>A0A3N4JYL2_9PEZI</name>
<keyword evidence="3" id="KW-1185">Reference proteome</keyword>
<feature type="region of interest" description="Disordered" evidence="1">
    <location>
        <begin position="1"/>
        <end position="30"/>
    </location>
</feature>
<evidence type="ECO:0000256" key="1">
    <source>
        <dbReference type="SAM" id="MobiDB-lite"/>
    </source>
</evidence>
<dbReference type="EMBL" id="ML120363">
    <property type="protein sequence ID" value="RPB03337.1"/>
    <property type="molecule type" value="Genomic_DNA"/>
</dbReference>
<evidence type="ECO:0000313" key="3">
    <source>
        <dbReference type="Proteomes" id="UP000276215"/>
    </source>
</evidence>
<sequence length="52" mass="5914">MPECRRIMSPRSYLSKVRQPGSSVNRESHTAGSDLGLVPRFMAVWCEASWFV</sequence>